<evidence type="ECO:0008006" key="3">
    <source>
        <dbReference type="Google" id="ProtNLM"/>
    </source>
</evidence>
<dbReference type="RefSeq" id="WP_057873048.1">
    <property type="nucleotide sequence ID" value="NZ_AYYI01000006.1"/>
</dbReference>
<comment type="caution">
    <text evidence="1">The sequence shown here is derived from an EMBL/GenBank/DDBJ whole genome shotgun (WGS) entry which is preliminary data.</text>
</comment>
<dbReference type="AlphaFoldDB" id="A0A0R2D7E7"/>
<dbReference type="PANTHER" id="PTHR34547:SF1">
    <property type="entry name" value="YACP-LIKE NYN DOMAIN PROTEIN"/>
    <property type="match status" value="1"/>
</dbReference>
<dbReference type="CDD" id="cd10912">
    <property type="entry name" value="PIN_YacP-like"/>
    <property type="match status" value="1"/>
</dbReference>
<gene>
    <name evidence="1" type="ORF">FC24_GL001888</name>
</gene>
<dbReference type="OrthoDB" id="9792160at2"/>
<dbReference type="InterPro" id="IPR010298">
    <property type="entry name" value="YacP-like"/>
</dbReference>
<sequence>MKHEILIIDGYNVIGNWPELAKLKNADQLADARDQLLAQLAEFRKYEDAKIILVFDAMYVPGITQSYAQYDLQVVWTQEDETADSYIEKLAGKLQNRLNQVTVVTSDQAEQWTVFSRGAFRISSREFKLMINRAKAEIAQDVRHYRESERNRRSPWDTQQLFSLARLRDQLAQDKSAK</sequence>
<proteinExistence type="predicted"/>
<reference evidence="1 2" key="1">
    <citation type="journal article" date="2015" name="Genome Announc.">
        <title>Expanding the biotechnology potential of lactobacilli through comparative genomics of 213 strains and associated genera.</title>
        <authorList>
            <person name="Sun Z."/>
            <person name="Harris H.M."/>
            <person name="McCann A."/>
            <person name="Guo C."/>
            <person name="Argimon S."/>
            <person name="Zhang W."/>
            <person name="Yang X."/>
            <person name="Jeffery I.B."/>
            <person name="Cooney J.C."/>
            <person name="Kagawa T.F."/>
            <person name="Liu W."/>
            <person name="Song Y."/>
            <person name="Salvetti E."/>
            <person name="Wrobel A."/>
            <person name="Rasinkangas P."/>
            <person name="Parkhill J."/>
            <person name="Rea M.C."/>
            <person name="O'Sullivan O."/>
            <person name="Ritari J."/>
            <person name="Douillard F.P."/>
            <person name="Paul Ross R."/>
            <person name="Yang R."/>
            <person name="Briner A.E."/>
            <person name="Felis G.E."/>
            <person name="de Vos W.M."/>
            <person name="Barrangou R."/>
            <person name="Klaenhammer T.R."/>
            <person name="Caufield P.W."/>
            <person name="Cui Y."/>
            <person name="Zhang H."/>
            <person name="O'Toole P.W."/>
        </authorList>
    </citation>
    <scope>NUCLEOTIDE SEQUENCE [LARGE SCALE GENOMIC DNA]</scope>
    <source>
        <strain evidence="1 2">DSM 20253</strain>
    </source>
</reference>
<dbReference type="EMBL" id="AYYI01000006">
    <property type="protein sequence ID" value="KRM99805.1"/>
    <property type="molecule type" value="Genomic_DNA"/>
</dbReference>
<organism evidence="1 2">
    <name type="scientific">Loigolactobacillus rennini DSM 20253</name>
    <dbReference type="NCBI Taxonomy" id="1423796"/>
    <lineage>
        <taxon>Bacteria</taxon>
        <taxon>Bacillati</taxon>
        <taxon>Bacillota</taxon>
        <taxon>Bacilli</taxon>
        <taxon>Lactobacillales</taxon>
        <taxon>Lactobacillaceae</taxon>
        <taxon>Loigolactobacillus</taxon>
    </lineage>
</organism>
<dbReference type="Pfam" id="PF05991">
    <property type="entry name" value="NYN_YacP"/>
    <property type="match status" value="1"/>
</dbReference>
<accession>A0A0R2D7E7</accession>
<keyword evidence="2" id="KW-1185">Reference proteome</keyword>
<dbReference type="STRING" id="1423796.FC24_GL001888"/>
<evidence type="ECO:0000313" key="1">
    <source>
        <dbReference type="EMBL" id="KRM99805.1"/>
    </source>
</evidence>
<dbReference type="PANTHER" id="PTHR34547">
    <property type="entry name" value="YACP-LIKE NYN DOMAIN PROTEIN"/>
    <property type="match status" value="1"/>
</dbReference>
<protein>
    <recommendedName>
        <fullName evidence="3">NYN domain-containing protein</fullName>
    </recommendedName>
</protein>
<dbReference type="PATRIC" id="fig|1423796.3.peg.1916"/>
<dbReference type="Proteomes" id="UP000051638">
    <property type="component" value="Unassembled WGS sequence"/>
</dbReference>
<name>A0A0R2D7E7_9LACO</name>
<evidence type="ECO:0000313" key="2">
    <source>
        <dbReference type="Proteomes" id="UP000051638"/>
    </source>
</evidence>